<accession>A0A382E6Y8</accession>
<evidence type="ECO:0000256" key="1">
    <source>
        <dbReference type="ARBA" id="ARBA00001974"/>
    </source>
</evidence>
<dbReference type="Gene3D" id="3.50.50.60">
    <property type="entry name" value="FAD/NAD(P)-binding domain"/>
    <property type="match status" value="1"/>
</dbReference>
<dbReference type="GO" id="GO:0008115">
    <property type="term" value="F:sarcosine oxidase activity"/>
    <property type="evidence" value="ECO:0007669"/>
    <property type="project" value="TreeGrafter"/>
</dbReference>
<sequence length="123" mass="13598">MEKQYSILVIGNGLIGSAAARCLGAEADSVALLGPPEPQQWSSHDGVFSSHYDEGRITRVIDPNPHWAEFAQRSIDQYPFLEKESGIRFFHPVGCIQGPKKKIPGEGWNALKEVALQRNITPE</sequence>
<dbReference type="PANTHER" id="PTHR10961">
    <property type="entry name" value="PEROXISOMAL SARCOSINE OXIDASE"/>
    <property type="match status" value="1"/>
</dbReference>
<dbReference type="AlphaFoldDB" id="A0A382E6Y8"/>
<dbReference type="Pfam" id="PF01266">
    <property type="entry name" value="DAO"/>
    <property type="match status" value="1"/>
</dbReference>
<keyword evidence="4" id="KW-0560">Oxidoreductase</keyword>
<dbReference type="InterPro" id="IPR045170">
    <property type="entry name" value="MTOX"/>
</dbReference>
<keyword evidence="2" id="KW-0285">Flavoprotein</keyword>
<dbReference type="EMBL" id="UINC01042927">
    <property type="protein sequence ID" value="SVB46225.1"/>
    <property type="molecule type" value="Genomic_DNA"/>
</dbReference>
<keyword evidence="3" id="KW-0274">FAD</keyword>
<comment type="cofactor">
    <cofactor evidence="1">
        <name>FAD</name>
        <dbReference type="ChEBI" id="CHEBI:57692"/>
    </cofactor>
</comment>
<dbReference type="GO" id="GO:0050660">
    <property type="term" value="F:flavin adenine dinucleotide binding"/>
    <property type="evidence" value="ECO:0007669"/>
    <property type="project" value="InterPro"/>
</dbReference>
<dbReference type="InterPro" id="IPR036188">
    <property type="entry name" value="FAD/NAD-bd_sf"/>
</dbReference>
<feature type="non-terminal residue" evidence="6">
    <location>
        <position position="123"/>
    </location>
</feature>
<protein>
    <recommendedName>
        <fullName evidence="5">FAD dependent oxidoreductase domain-containing protein</fullName>
    </recommendedName>
</protein>
<reference evidence="6" key="1">
    <citation type="submission" date="2018-05" db="EMBL/GenBank/DDBJ databases">
        <authorList>
            <person name="Lanie J.A."/>
            <person name="Ng W.-L."/>
            <person name="Kazmierczak K.M."/>
            <person name="Andrzejewski T.M."/>
            <person name="Davidsen T.M."/>
            <person name="Wayne K.J."/>
            <person name="Tettelin H."/>
            <person name="Glass J.I."/>
            <person name="Rusch D."/>
            <person name="Podicherti R."/>
            <person name="Tsui H.-C.T."/>
            <person name="Winkler M.E."/>
        </authorList>
    </citation>
    <scope>NUCLEOTIDE SEQUENCE</scope>
</reference>
<evidence type="ECO:0000256" key="3">
    <source>
        <dbReference type="ARBA" id="ARBA00022827"/>
    </source>
</evidence>
<dbReference type="SUPFAM" id="SSF51905">
    <property type="entry name" value="FAD/NAD(P)-binding domain"/>
    <property type="match status" value="1"/>
</dbReference>
<evidence type="ECO:0000256" key="2">
    <source>
        <dbReference type="ARBA" id="ARBA00022630"/>
    </source>
</evidence>
<feature type="domain" description="FAD dependent oxidoreductase" evidence="5">
    <location>
        <begin position="7"/>
        <end position="98"/>
    </location>
</feature>
<dbReference type="Gene3D" id="3.30.9.10">
    <property type="entry name" value="D-Amino Acid Oxidase, subunit A, domain 2"/>
    <property type="match status" value="1"/>
</dbReference>
<evidence type="ECO:0000259" key="5">
    <source>
        <dbReference type="Pfam" id="PF01266"/>
    </source>
</evidence>
<proteinExistence type="predicted"/>
<gene>
    <name evidence="6" type="ORF">METZ01_LOCUS199079</name>
</gene>
<dbReference type="PANTHER" id="PTHR10961:SF10">
    <property type="entry name" value="FAD DEPENDENT OXIDOREDUCTASE DOMAIN-CONTAINING PROTEIN"/>
    <property type="match status" value="1"/>
</dbReference>
<dbReference type="InterPro" id="IPR006076">
    <property type="entry name" value="FAD-dep_OxRdtase"/>
</dbReference>
<name>A0A382E6Y8_9ZZZZ</name>
<evidence type="ECO:0000256" key="4">
    <source>
        <dbReference type="ARBA" id="ARBA00023002"/>
    </source>
</evidence>
<evidence type="ECO:0000313" key="6">
    <source>
        <dbReference type="EMBL" id="SVB46225.1"/>
    </source>
</evidence>
<organism evidence="6">
    <name type="scientific">marine metagenome</name>
    <dbReference type="NCBI Taxonomy" id="408172"/>
    <lineage>
        <taxon>unclassified sequences</taxon>
        <taxon>metagenomes</taxon>
        <taxon>ecological metagenomes</taxon>
    </lineage>
</organism>